<dbReference type="Gene3D" id="1.10.12.10">
    <property type="entry name" value="Lyase 2-enoyl-coa Hydratase, Chain A, domain 2"/>
    <property type="match status" value="1"/>
</dbReference>
<dbReference type="CDD" id="cd06558">
    <property type="entry name" value="crotonase-like"/>
    <property type="match status" value="1"/>
</dbReference>
<dbReference type="InterPro" id="IPR001753">
    <property type="entry name" value="Enoyl-CoA_hydra/iso"/>
</dbReference>
<dbReference type="PANTHER" id="PTHR43459">
    <property type="entry name" value="ENOYL-COA HYDRATASE"/>
    <property type="match status" value="1"/>
</dbReference>
<reference evidence="2 3" key="1">
    <citation type="submission" date="2012-09" db="EMBL/GenBank/DDBJ databases">
        <title>Genome Sequence of alkane-degrading Bacterium Alcanivorax sp. 6-D-6.</title>
        <authorList>
            <person name="Lai Q."/>
            <person name="Shao Z."/>
        </authorList>
    </citation>
    <scope>NUCLEOTIDE SEQUENCE [LARGE SCALE GENOMIC DNA]</scope>
    <source>
        <strain evidence="2 3">6-D-6</strain>
    </source>
</reference>
<dbReference type="RefSeq" id="WP_159660970.1">
    <property type="nucleotide sequence ID" value="NZ_AQPF01000021.1"/>
</dbReference>
<comment type="caution">
    <text evidence="2">The sequence shown here is derived from an EMBL/GenBank/DDBJ whole genome shotgun (WGS) entry which is preliminary data.</text>
</comment>
<dbReference type="InterPro" id="IPR029045">
    <property type="entry name" value="ClpP/crotonase-like_dom_sf"/>
</dbReference>
<sequence length="263" mass="28308">MDYNSIQLQRDGAIAVLSLHRPKTMNALATELQKEMLHALAAIEQDDGVRALIVTGSGRAFCSGADLGTMAPASDESVGTRVARMMRETSVPLIQALRRCRVPVVCAVNGAAAGAGASLALAGDVVVAARSAYFLFPFIPTLGILPDLGATWHLPRLAGSARAMGATLLGERIPSEQAERWGMIWACCEDEALEKTSRELATRLAALPRGVALEARRALDSAQHNTLDQQMELETQGQQRLIDSDAFQEGVQAFLEKRRPNFD</sequence>
<dbReference type="SUPFAM" id="SSF52096">
    <property type="entry name" value="ClpP/crotonase"/>
    <property type="match status" value="1"/>
</dbReference>
<keyword evidence="3" id="KW-1185">Reference proteome</keyword>
<dbReference type="EMBL" id="AQPF01000021">
    <property type="protein sequence ID" value="KAF0805070.1"/>
    <property type="molecule type" value="Genomic_DNA"/>
</dbReference>
<comment type="similarity">
    <text evidence="1">Belongs to the enoyl-CoA hydratase/isomerase family.</text>
</comment>
<evidence type="ECO:0000256" key="1">
    <source>
        <dbReference type="ARBA" id="ARBA00005254"/>
    </source>
</evidence>
<organism evidence="2 3">
    <name type="scientific">Alcanivorax xiamenensis</name>
    <dbReference type="NCBI Taxonomy" id="1177156"/>
    <lineage>
        <taxon>Bacteria</taxon>
        <taxon>Pseudomonadati</taxon>
        <taxon>Pseudomonadota</taxon>
        <taxon>Gammaproteobacteria</taxon>
        <taxon>Oceanospirillales</taxon>
        <taxon>Alcanivoracaceae</taxon>
        <taxon>Alcanivorax</taxon>
    </lineage>
</organism>
<protein>
    <submittedName>
        <fullName evidence="2">Enoyl-CoA hydratase/isomerase</fullName>
    </submittedName>
</protein>
<dbReference type="InterPro" id="IPR014748">
    <property type="entry name" value="Enoyl-CoA_hydra_C"/>
</dbReference>
<dbReference type="Proteomes" id="UP000771797">
    <property type="component" value="Unassembled WGS sequence"/>
</dbReference>
<dbReference type="Pfam" id="PF00378">
    <property type="entry name" value="ECH_1"/>
    <property type="match status" value="1"/>
</dbReference>
<accession>A0ABQ6Y6R4</accession>
<evidence type="ECO:0000313" key="2">
    <source>
        <dbReference type="EMBL" id="KAF0805070.1"/>
    </source>
</evidence>
<evidence type="ECO:0000313" key="3">
    <source>
        <dbReference type="Proteomes" id="UP000771797"/>
    </source>
</evidence>
<proteinExistence type="inferred from homology"/>
<gene>
    <name evidence="2" type="ORF">A6D6_02580</name>
</gene>
<name>A0ABQ6Y6R4_9GAMM</name>
<dbReference type="PANTHER" id="PTHR43459:SF1">
    <property type="entry name" value="EG:BACN32G11.4 PROTEIN"/>
    <property type="match status" value="1"/>
</dbReference>
<dbReference type="Gene3D" id="3.90.226.10">
    <property type="entry name" value="2-enoyl-CoA Hydratase, Chain A, domain 1"/>
    <property type="match status" value="1"/>
</dbReference>